<dbReference type="Pfam" id="PF01944">
    <property type="entry name" value="SpoIIM"/>
    <property type="match status" value="1"/>
</dbReference>
<feature type="transmembrane region" description="Helical" evidence="1">
    <location>
        <begin position="563"/>
        <end position="589"/>
    </location>
</feature>
<feature type="transmembrane region" description="Helical" evidence="1">
    <location>
        <begin position="709"/>
        <end position="730"/>
    </location>
</feature>
<evidence type="ECO:0000256" key="1">
    <source>
        <dbReference type="SAM" id="Phobius"/>
    </source>
</evidence>
<feature type="transmembrane region" description="Helical" evidence="1">
    <location>
        <begin position="441"/>
        <end position="462"/>
    </location>
</feature>
<proteinExistence type="predicted"/>
<feature type="transmembrane region" description="Helical" evidence="1">
    <location>
        <begin position="663"/>
        <end position="688"/>
    </location>
</feature>
<dbReference type="PANTHER" id="PTHR35337:SF1">
    <property type="entry name" value="SLR1478 PROTEIN"/>
    <property type="match status" value="1"/>
</dbReference>
<reference evidence="2 3" key="1">
    <citation type="submission" date="2017-08" db="EMBL/GenBank/DDBJ databases">
        <title>Burning lignite coal seam in the remote Altai Mountains harbors a hydrogen-driven thermophilic microbial community.</title>
        <authorList>
            <person name="Kadnikov V.V."/>
            <person name="Mardanov A.V."/>
            <person name="Ivasenko D."/>
            <person name="Beletsky A.V."/>
            <person name="Karnachuk O.V."/>
            <person name="Ravin N.V."/>
        </authorList>
    </citation>
    <scope>NUCLEOTIDE SEQUENCE [LARGE SCALE GENOMIC DNA]</scope>
    <source>
        <strain evidence="2">AL31</strain>
    </source>
</reference>
<feature type="transmembrane region" description="Helical" evidence="1">
    <location>
        <begin position="252"/>
        <end position="270"/>
    </location>
</feature>
<name>A0A2T5G3W2_9BACL</name>
<feature type="transmembrane region" description="Helical" evidence="1">
    <location>
        <begin position="177"/>
        <end position="202"/>
    </location>
</feature>
<feature type="transmembrane region" description="Helical" evidence="1">
    <location>
        <begin position="633"/>
        <end position="651"/>
    </location>
</feature>
<keyword evidence="1" id="KW-0812">Transmembrane</keyword>
<dbReference type="PANTHER" id="PTHR35337">
    <property type="entry name" value="SLR1478 PROTEIN"/>
    <property type="match status" value="1"/>
</dbReference>
<evidence type="ECO:0000313" key="2">
    <source>
        <dbReference type="EMBL" id="PTQ50861.1"/>
    </source>
</evidence>
<feature type="transmembrane region" description="Helical" evidence="1">
    <location>
        <begin position="609"/>
        <end position="626"/>
    </location>
</feature>
<feature type="transmembrane region" description="Helical" evidence="1">
    <location>
        <begin position="526"/>
        <end position="543"/>
    </location>
</feature>
<feature type="transmembrane region" description="Helical" evidence="1">
    <location>
        <begin position="131"/>
        <end position="157"/>
    </location>
</feature>
<keyword evidence="1" id="KW-0472">Membrane</keyword>
<keyword evidence="1" id="KW-1133">Transmembrane helix</keyword>
<gene>
    <name evidence="2" type="ORF">BLITH_0003</name>
</gene>
<organism evidence="2 3">
    <name type="scientific">Brockia lithotrophica</name>
    <dbReference type="NCBI Taxonomy" id="933949"/>
    <lineage>
        <taxon>Bacteria</taxon>
        <taxon>Bacillati</taxon>
        <taxon>Bacillota</taxon>
        <taxon>Bacilli</taxon>
        <taxon>Bacillales</taxon>
        <taxon>Bacillales Family X. Incertae Sedis</taxon>
        <taxon>Brockia</taxon>
    </lineage>
</organism>
<evidence type="ECO:0000313" key="3">
    <source>
        <dbReference type="Proteomes" id="UP000244016"/>
    </source>
</evidence>
<dbReference type="InterPro" id="IPR002798">
    <property type="entry name" value="SpoIIM-like"/>
</dbReference>
<comment type="caution">
    <text evidence="2">The sequence shown here is derived from an EMBL/GenBank/DDBJ whole genome shotgun (WGS) entry which is preliminary data.</text>
</comment>
<feature type="transmembrane region" description="Helical" evidence="1">
    <location>
        <begin position="415"/>
        <end position="435"/>
    </location>
</feature>
<feature type="transmembrane region" description="Helical" evidence="1">
    <location>
        <begin position="325"/>
        <end position="345"/>
    </location>
</feature>
<feature type="transmembrane region" description="Helical" evidence="1">
    <location>
        <begin position="351"/>
        <end position="370"/>
    </location>
</feature>
<sequence>MKLIILKWLRMERRYIPIFLRAVFPRFSDNPLFLFFYRATEVLMSGTIILFLVNLTEGSWGAGLTGAVLLVFYTFIFYSATLKQPETLQREYRFFFYRMSRTSDESFYRSMLWEDIAARWLYYFPVRLPSMFGLINVMGMRAIPLMMLGDALALVAYMHRATRGLGGTSGFHTLRTVLIGILERGVFGFFAYGFGVFVARFLEVSRGVMLNQGISTESWRATSEAVSSEVRRFLEAFSLTPSSVTAFMEGPMWIGALFLVPGLVVLAVFYSMRFRITFAVEAFRLPRAIVERCLSGERAVPRYEGIFALDRLRLLRLQDRLDQPWWMWGIPTVFVAILAFVLPILQLANNPYVRAFLILIVFFASLQALASEIQSYFQDVFFYRSDLRRLPLYHLLGVERPETFLLSKIELLSCLVRRIVAVPLAILGTVAFVFLGVRALILGVVAAFVFRAFLMGAVFRVASIPYQRFLQAFHLKDYLFRPPEEEIIEDQMFQLVVDYPARVLTYASILVSLVVAMLGLVRGTGWLVYGLAFFGIWALFLTFRFREALGVTAEQEKRASLVFWLSATGASFFAFGIGTVGGFIVGGSFGESVDAFGSIVPPTLSWERILLNNELVAFLLFVFGLVSFGFGSLLVLLFQGLVLGASVHIAVDSVGWEVVFRKVLPHAFFEIMGVSLIAAASFTGLRVLRSIRQEGRLSGERLRSWLQEVAWALLLGEILLVVAAFVEAYISSRG</sequence>
<feature type="transmembrane region" description="Helical" evidence="1">
    <location>
        <begin position="35"/>
        <end position="53"/>
    </location>
</feature>
<accession>A0A2T5G3W2</accession>
<dbReference type="Proteomes" id="UP000244016">
    <property type="component" value="Unassembled WGS sequence"/>
</dbReference>
<feature type="transmembrane region" description="Helical" evidence="1">
    <location>
        <begin position="503"/>
        <end position="520"/>
    </location>
</feature>
<dbReference type="AlphaFoldDB" id="A0A2T5G3W2"/>
<feature type="transmembrane region" description="Helical" evidence="1">
    <location>
        <begin position="60"/>
        <end position="80"/>
    </location>
</feature>
<evidence type="ECO:0008006" key="4">
    <source>
        <dbReference type="Google" id="ProtNLM"/>
    </source>
</evidence>
<protein>
    <recommendedName>
        <fullName evidence="4">Stage II sporulation protein M</fullName>
    </recommendedName>
</protein>
<dbReference type="EMBL" id="PEBW01000011">
    <property type="protein sequence ID" value="PTQ50861.1"/>
    <property type="molecule type" value="Genomic_DNA"/>
</dbReference>